<keyword evidence="5" id="KW-0498">Mitosis</keyword>
<name>A0A7R9KUV0_9ACAR</name>
<evidence type="ECO:0000256" key="5">
    <source>
        <dbReference type="ARBA" id="ARBA00022776"/>
    </source>
</evidence>
<dbReference type="GO" id="GO:0051231">
    <property type="term" value="P:spindle elongation"/>
    <property type="evidence" value="ECO:0007669"/>
    <property type="project" value="UniProtKB-ARBA"/>
</dbReference>
<dbReference type="InterPro" id="IPR045110">
    <property type="entry name" value="XMAP215"/>
</dbReference>
<feature type="domain" description="TOG" evidence="11">
    <location>
        <begin position="1"/>
        <end position="229"/>
    </location>
</feature>
<dbReference type="Gene3D" id="1.25.10.10">
    <property type="entry name" value="Leucine-rich Repeat Variant"/>
    <property type="match status" value="3"/>
</dbReference>
<feature type="coiled-coil region" evidence="9">
    <location>
        <begin position="1463"/>
        <end position="1490"/>
    </location>
</feature>
<feature type="region of interest" description="Disordered" evidence="10">
    <location>
        <begin position="562"/>
        <end position="620"/>
    </location>
</feature>
<dbReference type="InterPro" id="IPR034085">
    <property type="entry name" value="TOG"/>
</dbReference>
<proteinExistence type="inferred from homology"/>
<evidence type="ECO:0000256" key="4">
    <source>
        <dbReference type="ARBA" id="ARBA00022737"/>
    </source>
</evidence>
<evidence type="ECO:0000256" key="7">
    <source>
        <dbReference type="ARBA" id="ARBA00023306"/>
    </source>
</evidence>
<comment type="similarity">
    <text evidence="8">Belongs to the TOG/XMAP215 family.</text>
</comment>
<gene>
    <name evidence="12" type="ORF">OSB1V03_LOCUS10290</name>
</gene>
<evidence type="ECO:0000256" key="2">
    <source>
        <dbReference type="ARBA" id="ARBA00022490"/>
    </source>
</evidence>
<keyword evidence="2" id="KW-0963">Cytoplasm</keyword>
<feature type="region of interest" description="Disordered" evidence="10">
    <location>
        <begin position="912"/>
        <end position="934"/>
    </location>
</feature>
<organism evidence="12">
    <name type="scientific">Medioppia subpectinata</name>
    <dbReference type="NCBI Taxonomy" id="1979941"/>
    <lineage>
        <taxon>Eukaryota</taxon>
        <taxon>Metazoa</taxon>
        <taxon>Ecdysozoa</taxon>
        <taxon>Arthropoda</taxon>
        <taxon>Chelicerata</taxon>
        <taxon>Arachnida</taxon>
        <taxon>Acari</taxon>
        <taxon>Acariformes</taxon>
        <taxon>Sarcoptiformes</taxon>
        <taxon>Oribatida</taxon>
        <taxon>Brachypylina</taxon>
        <taxon>Oppioidea</taxon>
        <taxon>Oppiidae</taxon>
        <taxon>Medioppia</taxon>
    </lineage>
</organism>
<evidence type="ECO:0000256" key="10">
    <source>
        <dbReference type="SAM" id="MobiDB-lite"/>
    </source>
</evidence>
<reference evidence="12" key="1">
    <citation type="submission" date="2020-11" db="EMBL/GenBank/DDBJ databases">
        <authorList>
            <person name="Tran Van P."/>
        </authorList>
    </citation>
    <scope>NUCLEOTIDE SEQUENCE</scope>
</reference>
<feature type="region of interest" description="Disordered" evidence="10">
    <location>
        <begin position="227"/>
        <end position="258"/>
    </location>
</feature>
<dbReference type="InterPro" id="IPR016024">
    <property type="entry name" value="ARM-type_fold"/>
</dbReference>
<dbReference type="PANTHER" id="PTHR12609">
    <property type="entry name" value="MICROTUBULE ASSOCIATED PROTEIN XMAP215"/>
    <property type="match status" value="1"/>
</dbReference>
<dbReference type="GO" id="GO:0051010">
    <property type="term" value="F:microtubule plus-end binding"/>
    <property type="evidence" value="ECO:0007669"/>
    <property type="project" value="InterPro"/>
</dbReference>
<dbReference type="GO" id="GO:0051301">
    <property type="term" value="P:cell division"/>
    <property type="evidence" value="ECO:0007669"/>
    <property type="project" value="UniProtKB-KW"/>
</dbReference>
<evidence type="ECO:0000313" key="13">
    <source>
        <dbReference type="Proteomes" id="UP000759131"/>
    </source>
</evidence>
<evidence type="ECO:0000313" key="12">
    <source>
        <dbReference type="EMBL" id="CAD7629875.1"/>
    </source>
</evidence>
<dbReference type="Pfam" id="PF21041">
    <property type="entry name" value="XMAP215_CLASP_TOG"/>
    <property type="match status" value="3"/>
</dbReference>
<keyword evidence="6" id="KW-0206">Cytoskeleton</keyword>
<dbReference type="GO" id="GO:0005813">
    <property type="term" value="C:centrosome"/>
    <property type="evidence" value="ECO:0007669"/>
    <property type="project" value="UniProtKB-SubCell"/>
</dbReference>
<accession>A0A7R9KUV0</accession>
<dbReference type="FunFam" id="1.25.10.10:FF:000050">
    <property type="entry name" value="Cytoskeleton-associated protein 5 isoform X1"/>
    <property type="match status" value="1"/>
</dbReference>
<keyword evidence="7" id="KW-0131">Cell cycle</keyword>
<dbReference type="FunFam" id="1.25.10.10:FF:000063">
    <property type="entry name" value="Putative cytoskeleton-associated protein 5"/>
    <property type="match status" value="1"/>
</dbReference>
<keyword evidence="3" id="KW-0132">Cell division</keyword>
<keyword evidence="9" id="KW-0175">Coiled coil</keyword>
<evidence type="ECO:0000256" key="8">
    <source>
        <dbReference type="ARBA" id="ARBA00025722"/>
    </source>
</evidence>
<protein>
    <recommendedName>
        <fullName evidence="11">TOG domain-containing protein</fullName>
    </recommendedName>
</protein>
<comment type="subcellular location">
    <subcellularLocation>
        <location evidence="1">Cytoplasm</location>
        <location evidence="1">Cytoskeleton</location>
        <location evidence="1">Microtubule organizing center</location>
        <location evidence="1">Centrosome</location>
    </subcellularLocation>
</comment>
<keyword evidence="4" id="KW-0677">Repeat</keyword>
<keyword evidence="13" id="KW-1185">Reference proteome</keyword>
<dbReference type="EMBL" id="OC861998">
    <property type="protein sequence ID" value="CAD7629875.1"/>
    <property type="molecule type" value="Genomic_DNA"/>
</dbReference>
<sequence>MAEEQEQDFSKLSIDDRCAHKNWKARLSGYESLTSLFQTLDDEKSPEFVKYAPIVKKLVVDSNAAAQEKGLAAVLAFVENYATAGKYVEGVVSGIITKCLISPKVKTRETAHEIVLMFVEIEKQELVIEELIKGLDNKTPKIVSATVSLIRQCLNSFGVKIINVKPIVKIIPRLLEDRDKNIREEGKLLSIELFRWIKEALKPQLQNLKPVQLQELETEFEKVKDERPRQTRLLRSQQAKAECGADDGNELDGNAGSHSVPEPEVVIDPYDLMEPVDILSKIPNDFYELCEAKKWQERKEALEKLQELLDKNPRLVSGDYSDLVRLLKKMIQKDTNIIVVTIAIKCMAALATALRKAFHAYANSTISIIIEKFKEKKQTVVQALREAIDAVIVATTLEAIIEDVTTALDNKNPQIKSETALFLVRTFAKTHPNVLNKKLLKTFCTSLMKTLNDMDSTVRDSSAEALGTAMKVVGEKTITPFLQGVEAIKMTKIKEFYDKAEVKVQASAAPVAAPAKPPAVKRPPKANIAKFSSDESIGGSSEELNAPSKLVAKKGVNKAVISKPKSAMGRPQTNGSASDLAANSEGQNKPKFLTKTKTTKVTTTKPTASSKKPEEVTSTSPLMPLNKMKEQRLADEKALKVLKWNFTTPREEFYTQLKEQMINAEWQTNLITSCFHSDFKFHIKAIDSMKEFLTVGNLEATAANCDLILKWIALRFFDTNPSVILKALEYLLLIFDAFHTNSINLSDSEANSFMPYLVLKSGDPKDAVRNKVHDIFKTLGQIYSPSKIFTHLMTGLQSKNARQRMTCLDELANLIESCGLSVCQSTISITMKEIAKFIADRDNGVRNAALNCVVQVYFIEGERVYKHIGQLSDKDSSLLEERIKRASKNRIPPVPPQSAPAAVNVSTVPKMTSAPNIMPDRRENRTPSPPNTATITKQFSATKTITRQRPKSMGPLGPLSLDLEEIEQRVGSNMKRERRTPPKNIGLTYRARDMYSEENVDEILNLPDIQIRKSISSSMAPMNKMLNSSPKADVALNLVMAQLSSQEISAAMEALSQLSQLLENDTKAEAILTPKVDQLIIMCYMQYRLFLTKHLADQSIPRSQAVDLFKGVTNVLLTLFSKPYLGRKASRDVLRELMSHMIQLLVDSKLIELNENKEIIKSVNLLVSNVIAGSDSTNIVSALIKLLHDCVSNSINASPKFMDMIMKCLWKICRNLDNYIENMVIDKVLVEVHLFLKAFPSLWWKENNKNDTPLRTIKTLTYLIVHQKGESIFTHLTLIQDRNESELCHYIQKALKQSDKLVKTCSQKTNQNSSPLKMTKSAQNQLMSILSKLGTDENQDGMEELYEFTQTYPQISLEPYLQKSSENFKDFIADSLRKMRAERQTLTTGKALETNGSRLQTNSANGEERYKRTAFARVPPPQNQKEAVEWLKSAAGSLGFDANKYNDKDIISQMSSTESISNIEEAEMAVRRAQETLEKFKKAYANGQNRTTSFPKWLQPKPSLI</sequence>
<dbReference type="GO" id="GO:0046785">
    <property type="term" value="P:microtubule polymerization"/>
    <property type="evidence" value="ECO:0007669"/>
    <property type="project" value="InterPro"/>
</dbReference>
<dbReference type="EMBL" id="CAJPIZ010007423">
    <property type="protein sequence ID" value="CAG2110305.1"/>
    <property type="molecule type" value="Genomic_DNA"/>
</dbReference>
<dbReference type="Proteomes" id="UP000759131">
    <property type="component" value="Unassembled WGS sequence"/>
</dbReference>
<dbReference type="GO" id="GO:0061863">
    <property type="term" value="F:microtubule plus end polymerase"/>
    <property type="evidence" value="ECO:0007669"/>
    <property type="project" value="InterPro"/>
</dbReference>
<feature type="compositionally biased region" description="Low complexity" evidence="10">
    <location>
        <begin position="599"/>
        <end position="610"/>
    </location>
</feature>
<dbReference type="InterPro" id="IPR011989">
    <property type="entry name" value="ARM-like"/>
</dbReference>
<evidence type="ECO:0000259" key="11">
    <source>
        <dbReference type="SMART" id="SM01349"/>
    </source>
</evidence>
<dbReference type="GO" id="GO:0005874">
    <property type="term" value="C:microtubule"/>
    <property type="evidence" value="ECO:0007669"/>
    <property type="project" value="UniProtKB-ARBA"/>
</dbReference>
<dbReference type="InterPro" id="IPR048491">
    <property type="entry name" value="XMAP215_CLASP_TOG"/>
</dbReference>
<evidence type="ECO:0000256" key="1">
    <source>
        <dbReference type="ARBA" id="ARBA00004300"/>
    </source>
</evidence>
<evidence type="ECO:0000256" key="6">
    <source>
        <dbReference type="ARBA" id="ARBA00023212"/>
    </source>
</evidence>
<dbReference type="FunFam" id="1.25.10.10:FF:000019">
    <property type="entry name" value="Cytoskeleton-associated protein 5"/>
    <property type="match status" value="1"/>
</dbReference>
<dbReference type="SMART" id="SM01349">
    <property type="entry name" value="TOG"/>
    <property type="match status" value="3"/>
</dbReference>
<dbReference type="GO" id="GO:0030951">
    <property type="term" value="P:establishment or maintenance of microtubule cytoskeleton polarity"/>
    <property type="evidence" value="ECO:0007669"/>
    <property type="project" value="InterPro"/>
</dbReference>
<dbReference type="SUPFAM" id="SSF48371">
    <property type="entry name" value="ARM repeat"/>
    <property type="match status" value="1"/>
</dbReference>
<feature type="domain" description="TOG" evidence="11">
    <location>
        <begin position="652"/>
        <end position="892"/>
    </location>
</feature>
<evidence type="ECO:0000256" key="3">
    <source>
        <dbReference type="ARBA" id="ARBA00022618"/>
    </source>
</evidence>
<dbReference type="OrthoDB" id="205662at2759"/>
<feature type="domain" description="TOG" evidence="11">
    <location>
        <begin position="271"/>
        <end position="506"/>
    </location>
</feature>
<evidence type="ECO:0000256" key="9">
    <source>
        <dbReference type="SAM" id="Coils"/>
    </source>
</evidence>